<evidence type="ECO:0000256" key="5">
    <source>
        <dbReference type="ARBA" id="ARBA00033740"/>
    </source>
</evidence>
<dbReference type="PANTHER" id="PTHR11525:SF0">
    <property type="entry name" value="FARNESYL PYROPHOSPHATE SYNTHASE"/>
    <property type="match status" value="1"/>
</dbReference>
<dbReference type="GO" id="GO:0045337">
    <property type="term" value="P:farnesyl diphosphate biosynthetic process"/>
    <property type="evidence" value="ECO:0007669"/>
    <property type="project" value="TreeGrafter"/>
</dbReference>
<name>A0A5N4AEC8_PHOPY</name>
<gene>
    <name evidence="6" type="ORF">PPYR_09748</name>
</gene>
<dbReference type="GO" id="GO:0042811">
    <property type="term" value="P:pheromone biosynthetic process"/>
    <property type="evidence" value="ECO:0007669"/>
    <property type="project" value="UniProtKB-ARBA"/>
</dbReference>
<dbReference type="InterPro" id="IPR000092">
    <property type="entry name" value="Polyprenyl_synt"/>
</dbReference>
<dbReference type="Pfam" id="PF00348">
    <property type="entry name" value="polyprenyl_synt"/>
    <property type="match status" value="1"/>
</dbReference>
<dbReference type="AlphaFoldDB" id="A0A5N4AEC8"/>
<keyword evidence="3" id="KW-0479">Metal-binding</keyword>
<proteinExistence type="predicted"/>
<evidence type="ECO:0008006" key="8">
    <source>
        <dbReference type="Google" id="ProtNLM"/>
    </source>
</evidence>
<evidence type="ECO:0000256" key="4">
    <source>
        <dbReference type="ARBA" id="ARBA00022842"/>
    </source>
</evidence>
<comment type="pathway">
    <text evidence="5">Pheromone biosynthesis.</text>
</comment>
<dbReference type="PANTHER" id="PTHR11525">
    <property type="entry name" value="FARNESYL-PYROPHOSPHATE SYNTHETASE"/>
    <property type="match status" value="1"/>
</dbReference>
<protein>
    <recommendedName>
        <fullName evidence="8">Farnesyl pyrophosphate synthase</fullName>
    </recommendedName>
</protein>
<dbReference type="GO" id="GO:0046872">
    <property type="term" value="F:metal ion binding"/>
    <property type="evidence" value="ECO:0007669"/>
    <property type="project" value="UniProtKB-KW"/>
</dbReference>
<organism evidence="6 7">
    <name type="scientific">Photinus pyralis</name>
    <name type="common">Common eastern firefly</name>
    <name type="synonym">Lampyris pyralis</name>
    <dbReference type="NCBI Taxonomy" id="7054"/>
    <lineage>
        <taxon>Eukaryota</taxon>
        <taxon>Metazoa</taxon>
        <taxon>Ecdysozoa</taxon>
        <taxon>Arthropoda</taxon>
        <taxon>Hexapoda</taxon>
        <taxon>Insecta</taxon>
        <taxon>Pterygota</taxon>
        <taxon>Neoptera</taxon>
        <taxon>Endopterygota</taxon>
        <taxon>Coleoptera</taxon>
        <taxon>Polyphaga</taxon>
        <taxon>Elateriformia</taxon>
        <taxon>Elateroidea</taxon>
        <taxon>Lampyridae</taxon>
        <taxon>Lampyrinae</taxon>
        <taxon>Photinus</taxon>
    </lineage>
</organism>
<dbReference type="InParanoid" id="A0A5N4AEC8"/>
<evidence type="ECO:0000256" key="3">
    <source>
        <dbReference type="ARBA" id="ARBA00022723"/>
    </source>
</evidence>
<keyword evidence="7" id="KW-1185">Reference proteome</keyword>
<comment type="caution">
    <text evidence="6">The sequence shown here is derived from an EMBL/GenBank/DDBJ whole genome shotgun (WGS) entry which is preliminary data.</text>
</comment>
<keyword evidence="4" id="KW-0460">Magnesium</keyword>
<dbReference type="Gene3D" id="1.10.600.10">
    <property type="entry name" value="Farnesyl Diphosphate Synthase"/>
    <property type="match status" value="1"/>
</dbReference>
<comment type="cofactor">
    <cofactor evidence="1">
        <name>Mg(2+)</name>
        <dbReference type="ChEBI" id="CHEBI:18420"/>
    </cofactor>
</comment>
<evidence type="ECO:0000256" key="1">
    <source>
        <dbReference type="ARBA" id="ARBA00001946"/>
    </source>
</evidence>
<dbReference type="GO" id="GO:0004161">
    <property type="term" value="F:dimethylallyltranstransferase activity"/>
    <property type="evidence" value="ECO:0007669"/>
    <property type="project" value="TreeGrafter"/>
</dbReference>
<evidence type="ECO:0000313" key="7">
    <source>
        <dbReference type="Proteomes" id="UP000327044"/>
    </source>
</evidence>
<sequence>MNAILDGFTLQNFIFQVLKKFFSHHKCYVQAMEVFHLASVMSVLGQTLDTERPTQKNGICDLNFFSSSRYNAIAKYKTSYYTVLLPVMLAMHLADKVDLNVIKSDLAVLNELGFFFQVQNDFLDCFDDSSITGKLGTDIEEAKCTWLMVTALKRANASQRKVLEENYGKKDKDSVVKVRKMYEELKIPDAYYQLENYSLNLFRRRTHEAILSDILFEKLTKLFCKKLTDYGV</sequence>
<reference evidence="6 7" key="1">
    <citation type="journal article" date="2018" name="Elife">
        <title>Firefly genomes illuminate parallel origins of bioluminescence in beetles.</title>
        <authorList>
            <person name="Fallon T.R."/>
            <person name="Lower S.E."/>
            <person name="Chang C.H."/>
            <person name="Bessho-Uehara M."/>
            <person name="Martin G.J."/>
            <person name="Bewick A.J."/>
            <person name="Behringer M."/>
            <person name="Debat H.J."/>
            <person name="Wong I."/>
            <person name="Day J.C."/>
            <person name="Suvorov A."/>
            <person name="Silva C.J."/>
            <person name="Stanger-Hall K.F."/>
            <person name="Hall D.W."/>
            <person name="Schmitz R.J."/>
            <person name="Nelson D.R."/>
            <person name="Lewis S.M."/>
            <person name="Shigenobu S."/>
            <person name="Bybee S.M."/>
            <person name="Larracuente A.M."/>
            <person name="Oba Y."/>
            <person name="Weng J.K."/>
        </authorList>
    </citation>
    <scope>NUCLEOTIDE SEQUENCE [LARGE SCALE GENOMIC DNA]</scope>
    <source>
        <strain evidence="6">1611_PpyrPB1</strain>
        <tissue evidence="6">Whole body</tissue>
    </source>
</reference>
<dbReference type="GO" id="GO:0004337">
    <property type="term" value="F:(2E,6E)-farnesyl diphosphate synthase activity"/>
    <property type="evidence" value="ECO:0007669"/>
    <property type="project" value="TreeGrafter"/>
</dbReference>
<dbReference type="SUPFAM" id="SSF48576">
    <property type="entry name" value="Terpenoid synthases"/>
    <property type="match status" value="1"/>
</dbReference>
<accession>A0A5N4AEC8</accession>
<dbReference type="Proteomes" id="UP000327044">
    <property type="component" value="Unassembled WGS sequence"/>
</dbReference>
<dbReference type="OrthoDB" id="10257492at2759"/>
<evidence type="ECO:0000256" key="2">
    <source>
        <dbReference type="ARBA" id="ARBA00022679"/>
    </source>
</evidence>
<dbReference type="InterPro" id="IPR039702">
    <property type="entry name" value="FPS1-like"/>
</dbReference>
<dbReference type="EMBL" id="VVIM01000007">
    <property type="protein sequence ID" value="KAB0795687.1"/>
    <property type="molecule type" value="Genomic_DNA"/>
</dbReference>
<dbReference type="GO" id="GO:0005737">
    <property type="term" value="C:cytoplasm"/>
    <property type="evidence" value="ECO:0007669"/>
    <property type="project" value="TreeGrafter"/>
</dbReference>
<evidence type="ECO:0000313" key="6">
    <source>
        <dbReference type="EMBL" id="KAB0795687.1"/>
    </source>
</evidence>
<keyword evidence="2" id="KW-0808">Transferase</keyword>
<dbReference type="InterPro" id="IPR008949">
    <property type="entry name" value="Isoprenoid_synthase_dom_sf"/>
</dbReference>